<dbReference type="Pfam" id="PF17836">
    <property type="entry name" value="PglD_N"/>
    <property type="match status" value="1"/>
</dbReference>
<dbReference type="InterPro" id="IPR011004">
    <property type="entry name" value="Trimer_LpxA-like_sf"/>
</dbReference>
<dbReference type="RefSeq" id="WP_317084981.1">
    <property type="nucleotide sequence ID" value="NZ_JASVDY010000006.1"/>
</dbReference>
<dbReference type="PANTHER" id="PTHR43300">
    <property type="entry name" value="ACETYLTRANSFERASE"/>
    <property type="match status" value="1"/>
</dbReference>
<dbReference type="SUPFAM" id="SSF51161">
    <property type="entry name" value="Trimeric LpxA-like enzymes"/>
    <property type="match status" value="1"/>
</dbReference>
<dbReference type="Gene3D" id="3.40.50.20">
    <property type="match status" value="1"/>
</dbReference>
<evidence type="ECO:0000256" key="1">
    <source>
        <dbReference type="ARBA" id="ARBA00007274"/>
    </source>
</evidence>
<comment type="similarity">
    <text evidence="1">Belongs to the transferase hexapeptide repeat family.</text>
</comment>
<accession>A0ABU3WII6</accession>
<evidence type="ECO:0000259" key="2">
    <source>
        <dbReference type="Pfam" id="PF17836"/>
    </source>
</evidence>
<dbReference type="InterPro" id="IPR050179">
    <property type="entry name" value="Trans_hexapeptide_repeat"/>
</dbReference>
<dbReference type="PANTHER" id="PTHR43300:SF7">
    <property type="entry name" value="UDP-N-ACETYLBACILLOSAMINE N-ACETYLTRANSFERASE"/>
    <property type="match status" value="1"/>
</dbReference>
<reference evidence="3 4" key="1">
    <citation type="submission" date="2023-06" db="EMBL/GenBank/DDBJ databases">
        <title>Genomic Analysis of Acinetobacter Strains Recovered from South Australian Aquatic Samples provides Insights into the Circulation of Antibiotic Resistance determinants in the Environment.</title>
        <authorList>
            <person name="Tobin L."/>
            <person name="Jarocki V.M."/>
            <person name="Kenyon J."/>
            <person name="Drigo B."/>
            <person name="Donner E."/>
            <person name="Djordjevic S.P."/>
            <person name="Hamidian M."/>
        </authorList>
    </citation>
    <scope>NUCLEOTIDE SEQUENCE [LARGE SCALE GENOMIC DNA]</scope>
    <source>
        <strain evidence="3 4">SAAc652</strain>
    </source>
</reference>
<protein>
    <submittedName>
        <fullName evidence="3">Acetyltransferase</fullName>
    </submittedName>
</protein>
<name>A0ABU3WII6_9GAMM</name>
<keyword evidence="4" id="KW-1185">Reference proteome</keyword>
<evidence type="ECO:0000313" key="4">
    <source>
        <dbReference type="Proteomes" id="UP001278188"/>
    </source>
</evidence>
<dbReference type="Gene3D" id="2.160.10.10">
    <property type="entry name" value="Hexapeptide repeat proteins"/>
    <property type="match status" value="1"/>
</dbReference>
<feature type="domain" description="PglD N-terminal" evidence="2">
    <location>
        <begin position="8"/>
        <end position="86"/>
    </location>
</feature>
<organism evidence="3 4">
    <name type="scientific">Acinetobacter chinensis</name>
    <dbReference type="NCBI Taxonomy" id="2004650"/>
    <lineage>
        <taxon>Bacteria</taxon>
        <taxon>Pseudomonadati</taxon>
        <taxon>Pseudomonadota</taxon>
        <taxon>Gammaproteobacteria</taxon>
        <taxon>Moraxellales</taxon>
        <taxon>Moraxellaceae</taxon>
        <taxon>Acinetobacter</taxon>
    </lineage>
</organism>
<dbReference type="Proteomes" id="UP001278188">
    <property type="component" value="Unassembled WGS sequence"/>
</dbReference>
<proteinExistence type="inferred from homology"/>
<dbReference type="InterPro" id="IPR041561">
    <property type="entry name" value="PglD_N"/>
</dbReference>
<gene>
    <name evidence="3" type="ORF">QR674_14560</name>
</gene>
<dbReference type="CDD" id="cd03360">
    <property type="entry name" value="LbH_AT_putative"/>
    <property type="match status" value="1"/>
</dbReference>
<comment type="caution">
    <text evidence="3">The sequence shown here is derived from an EMBL/GenBank/DDBJ whole genome shotgun (WGS) entry which is preliminary data.</text>
</comment>
<dbReference type="InterPro" id="IPR020019">
    <property type="entry name" value="AcTrfase_PglD-like"/>
</dbReference>
<evidence type="ECO:0000313" key="3">
    <source>
        <dbReference type="EMBL" id="MDV2470199.1"/>
    </source>
</evidence>
<dbReference type="EMBL" id="JASVDY010000006">
    <property type="protein sequence ID" value="MDV2470199.1"/>
    <property type="molecule type" value="Genomic_DNA"/>
</dbReference>
<sequence length="180" mass="19508">MIDALKPDLIIVGAGGFGKAVAESAKLLDVWNDIFFVDDRWPEVETVSDFHVLSDIKGLRQLDRENRHIIVALGNNTLRKQILAQLSDAGFIITKLIDRKAIVSPSVQIDDGVIIMAGCVISANCRIETGSVLNIGVLLDHDVLIQSYAHLSVGVMVAGGRQVESGSFLEVGTIIGRKLY</sequence>